<name>A0A7M1W667_VIBPH</name>
<dbReference type="EMBL" id="MT898214">
    <property type="protein sequence ID" value="QOS22428.1"/>
    <property type="molecule type" value="Genomic_DNA"/>
</dbReference>
<protein>
    <submittedName>
        <fullName evidence="2">Putative glycosyltransferase EpsH</fullName>
        <ecNumber evidence="2">2.4.-.-</ecNumber>
    </submittedName>
</protein>
<organism evidence="2">
    <name type="scientific">Vibrio parahaemolyticus</name>
    <dbReference type="NCBI Taxonomy" id="670"/>
    <lineage>
        <taxon>Bacteria</taxon>
        <taxon>Pseudomonadati</taxon>
        <taxon>Pseudomonadota</taxon>
        <taxon>Gammaproteobacteria</taxon>
        <taxon>Vibrionales</taxon>
        <taxon>Vibrionaceae</taxon>
        <taxon>Vibrio</taxon>
    </lineage>
</organism>
<sequence length="280" mass="32433">MNQKTIYKFEVIIIDDCSTDESRKIIDSYQCNEKIIKVFNNNNVGISSVRNSGINLARGKYISFLDADDCYHPDFIQVMLDNVIGSDILICNYQAVTTEGKEIDVFREKDSSDYTSGILQVENSAVVWNKVFKREVVEDIRFVEGVKNEDILFNICASLKTKKVAFIPNVLINYRQVPTSITKKFDLTIINDMNLVLGKIKELTSPLYKKDFVDCYMYYYLIIGLKRWLKCSRGFKEYCEFVRSINKEDVSLKRVISSGKYSYKQKAVVTILYFSKVLLR</sequence>
<dbReference type="InterPro" id="IPR029044">
    <property type="entry name" value="Nucleotide-diphossugar_trans"/>
</dbReference>
<dbReference type="SUPFAM" id="SSF53448">
    <property type="entry name" value="Nucleotide-diphospho-sugar transferases"/>
    <property type="match status" value="1"/>
</dbReference>
<proteinExistence type="predicted"/>
<dbReference type="PANTHER" id="PTHR22916">
    <property type="entry name" value="GLYCOSYLTRANSFERASE"/>
    <property type="match status" value="1"/>
</dbReference>
<dbReference type="GO" id="GO:0016758">
    <property type="term" value="F:hexosyltransferase activity"/>
    <property type="evidence" value="ECO:0007669"/>
    <property type="project" value="UniProtKB-ARBA"/>
</dbReference>
<dbReference type="InterPro" id="IPR001173">
    <property type="entry name" value="Glyco_trans_2-like"/>
</dbReference>
<feature type="domain" description="Glycosyltransferase 2-like" evidence="1">
    <location>
        <begin position="2"/>
        <end position="105"/>
    </location>
</feature>
<evidence type="ECO:0000313" key="2">
    <source>
        <dbReference type="EMBL" id="QOS22428.1"/>
    </source>
</evidence>
<dbReference type="AlphaFoldDB" id="A0A7M1W667"/>
<dbReference type="CDD" id="cd00761">
    <property type="entry name" value="Glyco_tranf_GTA_type"/>
    <property type="match status" value="1"/>
</dbReference>
<keyword evidence="2" id="KW-0328">Glycosyltransferase</keyword>
<keyword evidence="2" id="KW-0808">Transferase</keyword>
<dbReference type="EC" id="2.4.-.-" evidence="2"/>
<dbReference type="Gene3D" id="3.90.550.10">
    <property type="entry name" value="Spore Coat Polysaccharide Biosynthesis Protein SpsA, Chain A"/>
    <property type="match status" value="1"/>
</dbReference>
<gene>
    <name evidence="2" type="primary">epsH_2</name>
    <name evidence="2" type="ORF">VP287_00012</name>
</gene>
<accession>A0A7M1W667</accession>
<dbReference type="Pfam" id="PF00535">
    <property type="entry name" value="Glycos_transf_2"/>
    <property type="match status" value="1"/>
</dbReference>
<dbReference type="PANTHER" id="PTHR22916:SF3">
    <property type="entry name" value="UDP-GLCNAC:BETAGAL BETA-1,3-N-ACETYLGLUCOSAMINYLTRANSFERASE-LIKE PROTEIN 1"/>
    <property type="match status" value="1"/>
</dbReference>
<reference evidence="2" key="1">
    <citation type="submission" date="2020-08" db="EMBL/GenBank/DDBJ databases">
        <title>Genetic structure, function and evolution of capsule biosynthesis loci in Vibrio parahaemolyticus.</title>
        <authorList>
            <person name="Li L."/>
            <person name="Bian S."/>
        </authorList>
    </citation>
    <scope>NUCLEOTIDE SEQUENCE</scope>
    <source>
        <strain evidence="2">VP287</strain>
    </source>
</reference>
<evidence type="ECO:0000259" key="1">
    <source>
        <dbReference type="Pfam" id="PF00535"/>
    </source>
</evidence>